<dbReference type="InterPro" id="IPR011990">
    <property type="entry name" value="TPR-like_helical_dom_sf"/>
</dbReference>
<evidence type="ECO:0000256" key="9">
    <source>
        <dbReference type="ARBA" id="ARBA00022741"/>
    </source>
</evidence>
<dbReference type="VEuPathDB" id="FungiDB:SDRG_13459"/>
<comment type="catalytic activity">
    <reaction evidence="15">
        <text>L-threonyl-[protein] + ATP = O-phospho-L-threonyl-[protein] + ADP + H(+)</text>
        <dbReference type="Rhea" id="RHEA:46608"/>
        <dbReference type="Rhea" id="RHEA-COMP:11060"/>
        <dbReference type="Rhea" id="RHEA-COMP:11605"/>
        <dbReference type="ChEBI" id="CHEBI:15378"/>
        <dbReference type="ChEBI" id="CHEBI:30013"/>
        <dbReference type="ChEBI" id="CHEBI:30616"/>
        <dbReference type="ChEBI" id="CHEBI:61977"/>
        <dbReference type="ChEBI" id="CHEBI:456216"/>
        <dbReference type="EC" id="2.7.11.1"/>
    </reaction>
</comment>
<evidence type="ECO:0000256" key="8">
    <source>
        <dbReference type="ARBA" id="ARBA00022737"/>
    </source>
</evidence>
<dbReference type="SMART" id="SM00220">
    <property type="entry name" value="S_TKc"/>
    <property type="match status" value="2"/>
</dbReference>
<keyword evidence="23" id="KW-1185">Reference proteome</keyword>
<dbReference type="PROSITE" id="PS00108">
    <property type="entry name" value="PROTEIN_KINASE_ST"/>
    <property type="match status" value="2"/>
</dbReference>
<dbReference type="PROSITE" id="PS50011">
    <property type="entry name" value="PROTEIN_KINASE_DOM"/>
    <property type="match status" value="2"/>
</dbReference>
<dbReference type="Gene3D" id="3.80.10.10">
    <property type="entry name" value="Ribonuclease Inhibitor"/>
    <property type="match status" value="3"/>
</dbReference>
<dbReference type="RefSeq" id="XP_008617771.1">
    <property type="nucleotide sequence ID" value="XM_008619549.1"/>
</dbReference>
<feature type="repeat" description="TPR" evidence="17">
    <location>
        <begin position="908"/>
        <end position="941"/>
    </location>
</feature>
<keyword evidence="6" id="KW-0433">Leucine-rich repeat</keyword>
<dbReference type="SUPFAM" id="SSF48452">
    <property type="entry name" value="TPR-like"/>
    <property type="match status" value="1"/>
</dbReference>
<evidence type="ECO:0000256" key="7">
    <source>
        <dbReference type="ARBA" id="ARBA00022679"/>
    </source>
</evidence>
<dbReference type="InParanoid" id="T0Q2I4"/>
<gene>
    <name evidence="22" type="ORF">SDRG_13459</name>
</gene>
<dbReference type="SMART" id="SM00015">
    <property type="entry name" value="IQ"/>
    <property type="match status" value="2"/>
</dbReference>
<evidence type="ECO:0000256" key="2">
    <source>
        <dbReference type="ARBA" id="ARBA00010999"/>
    </source>
</evidence>
<dbReference type="PROSITE" id="PS50020">
    <property type="entry name" value="WW_DOMAIN_2"/>
    <property type="match status" value="2"/>
</dbReference>
<dbReference type="InterPro" id="IPR003591">
    <property type="entry name" value="Leu-rich_rpt_typical-subtyp"/>
</dbReference>
<keyword evidence="4" id="KW-0158">Chromosome</keyword>
<keyword evidence="13" id="KW-0156">Chromatin regulator</keyword>
<comment type="subcellular location">
    <subcellularLocation>
        <location evidence="1">Chromosome</location>
    </subcellularLocation>
</comment>
<evidence type="ECO:0000256" key="15">
    <source>
        <dbReference type="ARBA" id="ARBA00047899"/>
    </source>
</evidence>
<dbReference type="InterPro" id="IPR019734">
    <property type="entry name" value="TPR_rpt"/>
</dbReference>
<dbReference type="SMART" id="SM00369">
    <property type="entry name" value="LRR_TYP"/>
    <property type="match status" value="16"/>
</dbReference>
<keyword evidence="5" id="KW-0723">Serine/threonine-protein kinase</keyword>
<comment type="similarity">
    <text evidence="2">Belongs to the Tonsoku family.</text>
</comment>
<dbReference type="Pfam" id="PF00612">
    <property type="entry name" value="IQ"/>
    <property type="match status" value="2"/>
</dbReference>
<keyword evidence="8" id="KW-0677">Repeat</keyword>
<dbReference type="GO" id="GO:0005524">
    <property type="term" value="F:ATP binding"/>
    <property type="evidence" value="ECO:0007669"/>
    <property type="project" value="UniProtKB-KW"/>
</dbReference>
<dbReference type="Pfam" id="PF07714">
    <property type="entry name" value="PK_Tyr_Ser-Thr"/>
    <property type="match status" value="1"/>
</dbReference>
<dbReference type="OrthoDB" id="676979at2759"/>
<feature type="repeat" description="TPR" evidence="17">
    <location>
        <begin position="959"/>
        <end position="992"/>
    </location>
</feature>
<dbReference type="Pfam" id="PF00397">
    <property type="entry name" value="WW"/>
    <property type="match status" value="2"/>
</dbReference>
<dbReference type="Gene3D" id="1.25.40.10">
    <property type="entry name" value="Tetratricopeptide repeat domain"/>
    <property type="match status" value="1"/>
</dbReference>
<dbReference type="PRINTS" id="PR00109">
    <property type="entry name" value="TYRKINASE"/>
</dbReference>
<evidence type="ECO:0000256" key="12">
    <source>
        <dbReference type="ARBA" id="ARBA00022840"/>
    </source>
</evidence>
<evidence type="ECO:0000256" key="17">
    <source>
        <dbReference type="PROSITE-ProRule" id="PRU00339"/>
    </source>
</evidence>
<evidence type="ECO:0000256" key="10">
    <source>
        <dbReference type="ARBA" id="ARBA00022763"/>
    </source>
</evidence>
<dbReference type="InterPro" id="IPR001202">
    <property type="entry name" value="WW_dom"/>
</dbReference>
<feature type="coiled-coil region" evidence="18">
    <location>
        <begin position="1155"/>
        <end position="1185"/>
    </location>
</feature>
<proteinExistence type="inferred from homology"/>
<keyword evidence="12" id="KW-0067">ATP-binding</keyword>
<feature type="domain" description="WW" evidence="21">
    <location>
        <begin position="1"/>
        <end position="33"/>
    </location>
</feature>
<dbReference type="GO" id="GO:0005694">
    <property type="term" value="C:chromosome"/>
    <property type="evidence" value="ECO:0007669"/>
    <property type="project" value="UniProtKB-SubCell"/>
</dbReference>
<dbReference type="Gene3D" id="2.20.70.10">
    <property type="match status" value="2"/>
</dbReference>
<evidence type="ECO:0000313" key="22">
    <source>
        <dbReference type="EMBL" id="EQC28776.1"/>
    </source>
</evidence>
<dbReference type="SMART" id="SM00364">
    <property type="entry name" value="LRR_BAC"/>
    <property type="match status" value="10"/>
</dbReference>
<accession>T0Q2I4</accession>
<dbReference type="SMART" id="SM00028">
    <property type="entry name" value="TPR"/>
    <property type="match status" value="2"/>
</dbReference>
<dbReference type="SUPFAM" id="SSF52058">
    <property type="entry name" value="L domain-like"/>
    <property type="match status" value="2"/>
</dbReference>
<protein>
    <recommendedName>
        <fullName evidence="3">non-specific serine/threonine protein kinase</fullName>
        <ecNumber evidence="3">2.7.11.1</ecNumber>
    </recommendedName>
</protein>
<dbReference type="InterPro" id="IPR051420">
    <property type="entry name" value="Ser_Thr_Kinases_DiverseReg"/>
</dbReference>
<keyword evidence="9" id="KW-0547">Nucleotide-binding</keyword>
<feature type="domain" description="WW" evidence="21">
    <location>
        <begin position="114"/>
        <end position="148"/>
    </location>
</feature>
<keyword evidence="18" id="KW-0175">Coiled coil</keyword>
<dbReference type="STRING" id="1156394.T0Q2I4"/>
<dbReference type="SUPFAM" id="SSF56112">
    <property type="entry name" value="Protein kinase-like (PK-like)"/>
    <property type="match status" value="2"/>
</dbReference>
<organism evidence="22 23">
    <name type="scientific">Saprolegnia diclina (strain VS20)</name>
    <dbReference type="NCBI Taxonomy" id="1156394"/>
    <lineage>
        <taxon>Eukaryota</taxon>
        <taxon>Sar</taxon>
        <taxon>Stramenopiles</taxon>
        <taxon>Oomycota</taxon>
        <taxon>Saprolegniomycetes</taxon>
        <taxon>Saprolegniales</taxon>
        <taxon>Saprolegniaceae</taxon>
        <taxon>Saprolegnia</taxon>
    </lineage>
</organism>
<dbReference type="InterPro" id="IPR001611">
    <property type="entry name" value="Leu-rich_rpt"/>
</dbReference>
<evidence type="ECO:0000256" key="5">
    <source>
        <dbReference type="ARBA" id="ARBA00022527"/>
    </source>
</evidence>
<dbReference type="CDD" id="cd00201">
    <property type="entry name" value="WW"/>
    <property type="match status" value="2"/>
</dbReference>
<dbReference type="SMART" id="SM00456">
    <property type="entry name" value="WW"/>
    <property type="match status" value="3"/>
</dbReference>
<dbReference type="InterPro" id="IPR011009">
    <property type="entry name" value="Kinase-like_dom_sf"/>
</dbReference>
<dbReference type="SUPFAM" id="SSF51045">
    <property type="entry name" value="WW domain"/>
    <property type="match status" value="2"/>
</dbReference>
<keyword evidence="11 22" id="KW-0418">Kinase</keyword>
<dbReference type="SMART" id="SM00365">
    <property type="entry name" value="LRR_SD22"/>
    <property type="match status" value="6"/>
</dbReference>
<dbReference type="InterPro" id="IPR001245">
    <property type="entry name" value="Ser-Thr/Tyr_kinase_cat_dom"/>
</dbReference>
<dbReference type="Gene3D" id="1.20.5.190">
    <property type="match status" value="1"/>
</dbReference>
<evidence type="ECO:0000259" key="20">
    <source>
        <dbReference type="PROSITE" id="PS50011"/>
    </source>
</evidence>
<dbReference type="PANTHER" id="PTHR48005">
    <property type="entry name" value="LEUCINE RICH REPEAT KINASE 2"/>
    <property type="match status" value="1"/>
</dbReference>
<feature type="domain" description="Protein kinase" evidence="20">
    <location>
        <begin position="1378"/>
        <end position="1647"/>
    </location>
</feature>
<evidence type="ECO:0000256" key="18">
    <source>
        <dbReference type="SAM" id="Coils"/>
    </source>
</evidence>
<dbReference type="GO" id="GO:0004674">
    <property type="term" value="F:protein serine/threonine kinase activity"/>
    <property type="evidence" value="ECO:0007669"/>
    <property type="project" value="UniProtKB-KW"/>
</dbReference>
<keyword evidence="17" id="KW-0802">TPR repeat</keyword>
<evidence type="ECO:0000259" key="21">
    <source>
        <dbReference type="PROSITE" id="PS50020"/>
    </source>
</evidence>
<dbReference type="PANTHER" id="PTHR48005:SF13">
    <property type="entry name" value="SERINE_THREONINE-PROTEIN KINASE DDB_G0278509-RELATED"/>
    <property type="match status" value="1"/>
</dbReference>
<evidence type="ECO:0000256" key="6">
    <source>
        <dbReference type="ARBA" id="ARBA00022614"/>
    </source>
</evidence>
<dbReference type="Gene3D" id="1.10.510.10">
    <property type="entry name" value="Transferase(Phosphotransferase) domain 1"/>
    <property type="match status" value="2"/>
</dbReference>
<evidence type="ECO:0000256" key="11">
    <source>
        <dbReference type="ARBA" id="ARBA00022777"/>
    </source>
</evidence>
<dbReference type="InterPro" id="IPR000048">
    <property type="entry name" value="IQ_motif_EF-hand-BS"/>
</dbReference>
<dbReference type="eggNOG" id="KOG0192">
    <property type="taxonomic scope" value="Eukaryota"/>
</dbReference>
<dbReference type="GeneID" id="19954186"/>
<evidence type="ECO:0000256" key="16">
    <source>
        <dbReference type="ARBA" id="ARBA00048679"/>
    </source>
</evidence>
<dbReference type="InterPro" id="IPR008271">
    <property type="entry name" value="Ser/Thr_kinase_AS"/>
</dbReference>
<feature type="domain" description="Protein kinase" evidence="20">
    <location>
        <begin position="1706"/>
        <end position="1980"/>
    </location>
</feature>
<dbReference type="GO" id="GO:0006325">
    <property type="term" value="P:chromatin organization"/>
    <property type="evidence" value="ECO:0007669"/>
    <property type="project" value="UniProtKB-KW"/>
</dbReference>
<evidence type="ECO:0000256" key="4">
    <source>
        <dbReference type="ARBA" id="ARBA00022454"/>
    </source>
</evidence>
<dbReference type="InterPro" id="IPR032675">
    <property type="entry name" value="LRR_dom_sf"/>
</dbReference>
<reference evidence="22 23" key="1">
    <citation type="submission" date="2012-04" db="EMBL/GenBank/DDBJ databases">
        <title>The Genome Sequence of Saprolegnia declina VS20.</title>
        <authorList>
            <consortium name="The Broad Institute Genome Sequencing Platform"/>
            <person name="Russ C."/>
            <person name="Nusbaum C."/>
            <person name="Tyler B."/>
            <person name="van West P."/>
            <person name="Dieguez-Uribeondo J."/>
            <person name="de Bruijn I."/>
            <person name="Tripathy S."/>
            <person name="Jiang R."/>
            <person name="Young S.K."/>
            <person name="Zeng Q."/>
            <person name="Gargeya S."/>
            <person name="Fitzgerald M."/>
            <person name="Haas B."/>
            <person name="Abouelleil A."/>
            <person name="Alvarado L."/>
            <person name="Arachchi H.M."/>
            <person name="Berlin A."/>
            <person name="Chapman S.B."/>
            <person name="Goldberg J."/>
            <person name="Griggs A."/>
            <person name="Gujja S."/>
            <person name="Hansen M."/>
            <person name="Howarth C."/>
            <person name="Imamovic A."/>
            <person name="Larimer J."/>
            <person name="McCowen C."/>
            <person name="Montmayeur A."/>
            <person name="Murphy C."/>
            <person name="Neiman D."/>
            <person name="Pearson M."/>
            <person name="Priest M."/>
            <person name="Roberts A."/>
            <person name="Saif S."/>
            <person name="Shea T."/>
            <person name="Sisk P."/>
            <person name="Sykes S."/>
            <person name="Wortman J."/>
            <person name="Nusbaum C."/>
            <person name="Birren B."/>
        </authorList>
    </citation>
    <scope>NUCLEOTIDE SEQUENCE [LARGE SCALE GENOMIC DNA]</scope>
    <source>
        <strain evidence="22 23">VS20</strain>
    </source>
</reference>
<evidence type="ECO:0000256" key="19">
    <source>
        <dbReference type="SAM" id="MobiDB-lite"/>
    </source>
</evidence>
<dbReference type="PROSITE" id="PS50005">
    <property type="entry name" value="TPR"/>
    <property type="match status" value="2"/>
</dbReference>
<dbReference type="EC" id="2.7.11.1" evidence="3"/>
<evidence type="ECO:0000256" key="13">
    <source>
        <dbReference type="ARBA" id="ARBA00022853"/>
    </source>
</evidence>
<dbReference type="Pfam" id="PF00069">
    <property type="entry name" value="Pkinase"/>
    <property type="match status" value="1"/>
</dbReference>
<feature type="region of interest" description="Disordered" evidence="19">
    <location>
        <begin position="92"/>
        <end position="121"/>
    </location>
</feature>
<dbReference type="GO" id="GO:0006281">
    <property type="term" value="P:DNA repair"/>
    <property type="evidence" value="ECO:0007669"/>
    <property type="project" value="UniProtKB-KW"/>
</dbReference>
<dbReference type="InterPro" id="IPR000719">
    <property type="entry name" value="Prot_kinase_dom"/>
</dbReference>
<keyword evidence="10" id="KW-0227">DNA damage</keyword>
<evidence type="ECO:0000256" key="1">
    <source>
        <dbReference type="ARBA" id="ARBA00004286"/>
    </source>
</evidence>
<dbReference type="PROSITE" id="PS50096">
    <property type="entry name" value="IQ"/>
    <property type="match status" value="2"/>
</dbReference>
<dbReference type="PROSITE" id="PS01159">
    <property type="entry name" value="WW_DOMAIN_1"/>
    <property type="match status" value="2"/>
</dbReference>
<sequence length="1982" mass="220668">MRAGWEAAVDSASGNTYYFNRSSGETTWTLPPLIAHTTESAATLIQKMYRAKQARARLQTMMHSIYQRIFDPTTQAYFYHNVKTGETSWMTPRGLKIKPKTSPNEGGAAEEPESSLPPGWSEAFDDGTQHIYYVNESTKETSWTRPQASPSWKPFVMDEDGAATLLQAAWRGRRDRERVRQQLLERFVPVLDPATGATTYLDVQTNMSLAARPNFPCTPSNRAILAASTTAAPKDEMDGSESSRRSFRIGQRTYPRSKGQLIIDAAEDLELEDIPVMELDMSRLQALKLTSRIWNLDHLERLLLNENRLTRIPSGIQDLTKLVYLNVSHNALATLPPGLQTTKTLQHLDASHNCIVTFSPRLWKLGNLTHLDLSHNKLVELPYVEGDLKLLKETGAWGVGIGLLSKLHTLQLQHNSLRAWPPMLESCMALRTLDMSANALTELSEDVGNLSQLESLVLHHNQLSRLPDTLGLLSQLRTLDASHNLLNDVPASIADCTQLSILNLTFNALASLPEATKALVTLTHLLLSENSFVAFPNHLADMLALTTLNMASCSLSALPEGFWTFAKTQLPSLSSVDLSHNSIQFLPTKGLTRLKGVLTTLRLSHNALEALEPLVCTCHRLTELSLSHNALSTLPDEIAGLKALEILDVSYNQLQMLPETVTNLAKLKTLRANHNQLQTLPKLVGRWTLLEYLDVSHNALTHLPSTVHELRRLTFLSAASNQLVLRPPYLQHHVETFVDLSNNPFETLDCDYHAYVTAVYKAKADVDRGKYASAHALFSELLYDTKLRPYNLLPPTHQHIRSVSVFYRGICRYQQIMTALRELEHVSQEAADVARLVHEDALLQNTRCRIGEKPRSVPLRPTDVVRESQDHIANLIAQKGQLRTDIALWRDDAVRDLKTALRLRMEPATSSYTLAMLYAKLGEYPNAVQMWTTAMSHVPTAQSAMTDGDDNETVTTVLVPLLLHRARAYAAMGQIPRALVDYRRILAVFPDDADAQLELHEWSEHHRKFHEPCGVDNDELLRAVNVDVGTGIGRRRHDPAVLSLPTLNEIDSASAFREACQRLRDIAATAQIQTIQAEKAAKASRDAAVALVLDRKREIRATLDMQNEEVNQRKRDAAIARALYMLQLERAREENERTWMGYEEDVQRWTEREQARLRQEELDALEAAKRKAEEKAELKKRIARRGAAMTSARCSLVAGDAKSNAWTTITAAWHTRDGPITIDWTLPSAVAPGATSQLVACADAACVESQVVAGDVVMVGEARLRTSFGTSEVFDGPLSAQLMVSVGGMVAYNCAATVEPATMVLTRQLRGPTPATVAAGGLEIVALVCGMTVLAVLGIFSNIFRKRASSNAAVTQPTRSPNVNSPTLFCHGIDEAALLPQEATSSSSVSELWKTMYHGHVVMLKTIRSHHSQPSQEDIETFTREITFLTKLTSPYVVNVLGGRYLATGSIQIVMEHMPHGDLKTHLGTTPAGGSAWEAYTELALDIAQGLCLLHSYGLPHGDLKSRNVLLGPIAADSGRVGCKLADFGLTRTLELDSRQMSQAIGLYRWTAPEVVQQIALTPASDIYSFGMLLFEMDCREVPYWSRRSRQGQMLTDMAVAIDVVQHGMRPNFKSTCPVWVEELCLRCVDPTPAKRPTATQLRDAILDAMTSANADDVAPLPTFGPSRFSVRGNYSTMHHSSILDLMGEKLNLHDLRPWRVEETQLQPIEEIAKGAFGEVWRGLYKGNPVAIKTLIAFESHTPEDLQVFIDEMKIMTTLRSRYICQMIGASWMPSCEIKLVLEYMNGGDLKNYLTRTAAAAELSTAWTEKLLIALDIVEGLCYIHDLNIIHRDLKSRNVLLQNAGRLSAKLTDFGISRYIEMDGRSMSCGVGTYRWMAPEIILGKHYTVAVDMYSFGMILNEMDTHQVPYYNERTPEGQLITDIGIGDKVRRGLLRPKFTSSCPPWVQALALRCVDMNPNDRPTARQVRNEIKCQLDPALFE</sequence>
<dbReference type="EMBL" id="JH767191">
    <property type="protein sequence ID" value="EQC28776.1"/>
    <property type="molecule type" value="Genomic_DNA"/>
</dbReference>
<keyword evidence="7" id="KW-0808">Transferase</keyword>
<dbReference type="PROSITE" id="PS51450">
    <property type="entry name" value="LRR"/>
    <property type="match status" value="4"/>
</dbReference>
<evidence type="ECO:0000256" key="14">
    <source>
        <dbReference type="ARBA" id="ARBA00023204"/>
    </source>
</evidence>
<dbReference type="Pfam" id="PF13855">
    <property type="entry name" value="LRR_8"/>
    <property type="match status" value="2"/>
</dbReference>
<evidence type="ECO:0000313" key="23">
    <source>
        <dbReference type="Proteomes" id="UP000030762"/>
    </source>
</evidence>
<keyword evidence="14" id="KW-0234">DNA repair</keyword>
<dbReference type="eggNOG" id="KOG0619">
    <property type="taxonomic scope" value="Eukaryota"/>
</dbReference>
<evidence type="ECO:0000256" key="3">
    <source>
        <dbReference type="ARBA" id="ARBA00012513"/>
    </source>
</evidence>
<comment type="catalytic activity">
    <reaction evidence="16">
        <text>L-seryl-[protein] + ATP = O-phospho-L-seryl-[protein] + ADP + H(+)</text>
        <dbReference type="Rhea" id="RHEA:17989"/>
        <dbReference type="Rhea" id="RHEA-COMP:9863"/>
        <dbReference type="Rhea" id="RHEA-COMP:11604"/>
        <dbReference type="ChEBI" id="CHEBI:15378"/>
        <dbReference type="ChEBI" id="CHEBI:29999"/>
        <dbReference type="ChEBI" id="CHEBI:30616"/>
        <dbReference type="ChEBI" id="CHEBI:83421"/>
        <dbReference type="ChEBI" id="CHEBI:456216"/>
        <dbReference type="EC" id="2.7.11.1"/>
    </reaction>
</comment>
<dbReference type="InterPro" id="IPR036020">
    <property type="entry name" value="WW_dom_sf"/>
</dbReference>
<name>T0Q2I4_SAPDV</name>
<dbReference type="Proteomes" id="UP000030762">
    <property type="component" value="Unassembled WGS sequence"/>
</dbReference>